<feature type="compositionally biased region" description="Pro residues" evidence="1">
    <location>
        <begin position="1"/>
        <end position="18"/>
    </location>
</feature>
<dbReference type="Gene3D" id="2.40.320.10">
    <property type="entry name" value="Hypothetical Protein Pfu-838710-001"/>
    <property type="match status" value="1"/>
</dbReference>
<dbReference type="RefSeq" id="WP_201827456.1">
    <property type="nucleotide sequence ID" value="NZ_JAERRA010000002.1"/>
</dbReference>
<proteinExistence type="predicted"/>
<dbReference type="Gene3D" id="1.40.20.10">
    <property type="entry name" value="CHAD domain"/>
    <property type="match status" value="1"/>
</dbReference>
<dbReference type="InterPro" id="IPR033469">
    <property type="entry name" value="CYTH-like_dom_sf"/>
</dbReference>
<feature type="domain" description="CYTH" evidence="2">
    <location>
        <begin position="37"/>
        <end position="250"/>
    </location>
</feature>
<protein>
    <submittedName>
        <fullName evidence="4">CHAD domain-containing protein</fullName>
    </submittedName>
</protein>
<sequence>MPDLPPAPAPATEPPPGPARRGPAAAPRAASRAVPEPVEIELRLQIPPAARETVRAFLREDGGSAQSLKAVYLDTPDRLLARHAMALRLRKEGRQWVQTLKCGAAHALVRGEHNVPLPALPGGGQPGVDPQRHAGQAVGESLLALLDEAARAQGPAAVRLVEGFVTDIQRRSRRQRLRHGTVEFSLDEGELRAPDGAGGWRIWPVCELEIELISGSPRAVFEAARRWTARGLWLEPRSKAERGERLRRGGGPGQPGPAFGAQALKLPRGAEASTLAEAALDNVAAQVLRNAGELCGGVAGAESLHQLRVGLRRLRSLDKLRAGWPGVAPIAAGPALAELFRRLGAARDADALGEGLGAELAAAWAQAQGLAEPPAGFLARGLPAEAVPDPVAELRAAPAQQALLLLLAQSALPAERIAPMLADWTRERSRPAAPAAPSRKAPAADMADALRAVDPALAAAEAAPPPLPSGAADPAPDPGARAQAGARLARWQRRLVREAKAFDTLDDEARHALRKALKRQRYSVELCADLYSRKALAAYLKPLRAAQEALGLFNDVCVATAQARAAAEAGQAEGWFALGWLQPRRAQVLAEAGACLQRFRKVPPPWA</sequence>
<evidence type="ECO:0000259" key="2">
    <source>
        <dbReference type="PROSITE" id="PS51707"/>
    </source>
</evidence>
<accession>A0A9X0XED9</accession>
<feature type="region of interest" description="Disordered" evidence="1">
    <location>
        <begin position="461"/>
        <end position="484"/>
    </location>
</feature>
<feature type="compositionally biased region" description="Low complexity" evidence="1">
    <location>
        <begin position="469"/>
        <end position="484"/>
    </location>
</feature>
<feature type="compositionally biased region" description="Low complexity" evidence="1">
    <location>
        <begin position="19"/>
        <end position="34"/>
    </location>
</feature>
<dbReference type="AlphaFoldDB" id="A0A9X0XED9"/>
<keyword evidence="5" id="KW-1185">Reference proteome</keyword>
<dbReference type="PROSITE" id="PS51708">
    <property type="entry name" value="CHAD"/>
    <property type="match status" value="1"/>
</dbReference>
<evidence type="ECO:0000313" key="5">
    <source>
        <dbReference type="Proteomes" id="UP000643207"/>
    </source>
</evidence>
<evidence type="ECO:0000256" key="1">
    <source>
        <dbReference type="SAM" id="MobiDB-lite"/>
    </source>
</evidence>
<name>A0A9X0XED9_9BURK</name>
<evidence type="ECO:0000313" key="4">
    <source>
        <dbReference type="EMBL" id="MBL0720762.1"/>
    </source>
</evidence>
<dbReference type="Pfam" id="PF01928">
    <property type="entry name" value="CYTH"/>
    <property type="match status" value="1"/>
</dbReference>
<dbReference type="PANTHER" id="PTHR39339">
    <property type="entry name" value="SLR1444 PROTEIN"/>
    <property type="match status" value="1"/>
</dbReference>
<dbReference type="SMART" id="SM00880">
    <property type="entry name" value="CHAD"/>
    <property type="match status" value="1"/>
</dbReference>
<reference evidence="4 5" key="1">
    <citation type="submission" date="2021-01" db="EMBL/GenBank/DDBJ databases">
        <title>Piscinibacter sp. Jin2 Genome sequencing and assembly.</title>
        <authorList>
            <person name="Kim I."/>
        </authorList>
    </citation>
    <scope>NUCLEOTIDE SEQUENCE [LARGE SCALE GENOMIC DNA]</scope>
    <source>
        <strain evidence="4 5">Jin2</strain>
    </source>
</reference>
<dbReference type="InterPro" id="IPR007899">
    <property type="entry name" value="CHAD_dom"/>
</dbReference>
<organism evidence="4 5">
    <name type="scientific">Aquariibacter lacus</name>
    <dbReference type="NCBI Taxonomy" id="2801332"/>
    <lineage>
        <taxon>Bacteria</taxon>
        <taxon>Pseudomonadati</taxon>
        <taxon>Pseudomonadota</taxon>
        <taxon>Betaproteobacteria</taxon>
        <taxon>Burkholderiales</taxon>
        <taxon>Sphaerotilaceae</taxon>
        <taxon>Aquariibacter</taxon>
    </lineage>
</organism>
<dbReference type="InterPro" id="IPR038186">
    <property type="entry name" value="CHAD_dom_sf"/>
</dbReference>
<comment type="caution">
    <text evidence="4">The sequence shown here is derived from an EMBL/GenBank/DDBJ whole genome shotgun (WGS) entry which is preliminary data.</text>
</comment>
<gene>
    <name evidence="4" type="ORF">JI742_12785</name>
</gene>
<dbReference type="SUPFAM" id="SSF55154">
    <property type="entry name" value="CYTH-like phosphatases"/>
    <property type="match status" value="1"/>
</dbReference>
<dbReference type="Proteomes" id="UP000643207">
    <property type="component" value="Unassembled WGS sequence"/>
</dbReference>
<dbReference type="SMART" id="SM01118">
    <property type="entry name" value="CYTH"/>
    <property type="match status" value="1"/>
</dbReference>
<dbReference type="PROSITE" id="PS51707">
    <property type="entry name" value="CYTH"/>
    <property type="match status" value="1"/>
</dbReference>
<feature type="region of interest" description="Disordered" evidence="1">
    <location>
        <begin position="1"/>
        <end position="34"/>
    </location>
</feature>
<evidence type="ECO:0000259" key="3">
    <source>
        <dbReference type="PROSITE" id="PS51708"/>
    </source>
</evidence>
<feature type="domain" description="CHAD" evidence="3">
    <location>
        <begin position="269"/>
        <end position="607"/>
    </location>
</feature>
<dbReference type="PANTHER" id="PTHR39339:SF1">
    <property type="entry name" value="CHAD DOMAIN-CONTAINING PROTEIN"/>
    <property type="match status" value="1"/>
</dbReference>
<dbReference type="EMBL" id="JAERRA010000002">
    <property type="protein sequence ID" value="MBL0720762.1"/>
    <property type="molecule type" value="Genomic_DNA"/>
</dbReference>
<dbReference type="InterPro" id="IPR023577">
    <property type="entry name" value="CYTH_domain"/>
</dbReference>
<dbReference type="Pfam" id="PF05235">
    <property type="entry name" value="CHAD"/>
    <property type="match status" value="1"/>
</dbReference>